<gene>
    <name evidence="3" type="ORF">BJP34_22235</name>
</gene>
<proteinExistence type="predicted"/>
<dbReference type="InterPro" id="IPR013783">
    <property type="entry name" value="Ig-like_fold"/>
</dbReference>
<dbReference type="STRING" id="1458985.BJP34_22235"/>
<dbReference type="GO" id="GO:1904680">
    <property type="term" value="F:peptide transmembrane transporter activity"/>
    <property type="evidence" value="ECO:0007669"/>
    <property type="project" value="TreeGrafter"/>
</dbReference>
<dbReference type="EMBL" id="CP017599">
    <property type="protein sequence ID" value="AOX01790.1"/>
    <property type="molecule type" value="Genomic_DNA"/>
</dbReference>
<dbReference type="InterPro" id="IPR000914">
    <property type="entry name" value="SBP_5_dom"/>
</dbReference>
<dbReference type="GO" id="GO:0015833">
    <property type="term" value="P:peptide transport"/>
    <property type="evidence" value="ECO:0007669"/>
    <property type="project" value="TreeGrafter"/>
</dbReference>
<dbReference type="Pfam" id="PF01833">
    <property type="entry name" value="TIG"/>
    <property type="match status" value="1"/>
</dbReference>
<evidence type="ECO:0000313" key="3">
    <source>
        <dbReference type="EMBL" id="AOX01790.1"/>
    </source>
</evidence>
<dbReference type="SUPFAM" id="SSF81296">
    <property type="entry name" value="E set domains"/>
    <property type="match status" value="1"/>
</dbReference>
<dbReference type="OrthoDB" id="9796817at2"/>
<dbReference type="AlphaFoldDB" id="A0A1D8TVV4"/>
<feature type="domain" description="IPT/TIG" evidence="2">
    <location>
        <begin position="166"/>
        <end position="228"/>
    </location>
</feature>
<dbReference type="RefSeq" id="WP_070394223.1">
    <property type="nucleotide sequence ID" value="NZ_CP017599.1"/>
</dbReference>
<dbReference type="Pfam" id="PF00496">
    <property type="entry name" value="SBP_bac_5"/>
    <property type="match status" value="1"/>
</dbReference>
<protein>
    <recommendedName>
        <fullName evidence="5">Solute-binding protein family 5 domain-containing protein</fullName>
    </recommendedName>
</protein>
<evidence type="ECO:0008006" key="5">
    <source>
        <dbReference type="Google" id="ProtNLM"/>
    </source>
</evidence>
<dbReference type="InterPro" id="IPR039424">
    <property type="entry name" value="SBP_5"/>
</dbReference>
<accession>A0A1D8TVV4</accession>
<evidence type="ECO:0000259" key="2">
    <source>
        <dbReference type="Pfam" id="PF01833"/>
    </source>
</evidence>
<evidence type="ECO:0000313" key="4">
    <source>
        <dbReference type="Proteomes" id="UP000177870"/>
    </source>
</evidence>
<reference evidence="4" key="1">
    <citation type="submission" date="2016-10" db="EMBL/GenBank/DDBJ databases">
        <title>Comparative genomics uncovers the prolific and rare metabolic potential of the cyanobacterial genus Moorea.</title>
        <authorList>
            <person name="Leao T."/>
            <person name="Castelao G."/>
            <person name="Korobeynikov A."/>
            <person name="Monroe E.A."/>
            <person name="Podell S."/>
            <person name="Glukhov E."/>
            <person name="Allen E."/>
            <person name="Gerwick W.H."/>
            <person name="Gerwick L."/>
        </authorList>
    </citation>
    <scope>NUCLEOTIDE SEQUENCE [LARGE SCALE GENOMIC DNA]</scope>
    <source>
        <strain evidence="4">PAL-8-15-08-1</strain>
    </source>
</reference>
<dbReference type="InterPro" id="IPR014756">
    <property type="entry name" value="Ig_E-set"/>
</dbReference>
<dbReference type="SUPFAM" id="SSF53850">
    <property type="entry name" value="Periplasmic binding protein-like II"/>
    <property type="match status" value="1"/>
</dbReference>
<feature type="domain" description="Solute-binding protein family 5" evidence="1">
    <location>
        <begin position="401"/>
        <end position="606"/>
    </location>
</feature>
<dbReference type="PANTHER" id="PTHR30290">
    <property type="entry name" value="PERIPLASMIC BINDING COMPONENT OF ABC TRANSPORTER"/>
    <property type="match status" value="1"/>
</dbReference>
<organism evidence="3 4">
    <name type="scientific">Moorena producens PAL-8-15-08-1</name>
    <dbReference type="NCBI Taxonomy" id="1458985"/>
    <lineage>
        <taxon>Bacteria</taxon>
        <taxon>Bacillati</taxon>
        <taxon>Cyanobacteriota</taxon>
        <taxon>Cyanophyceae</taxon>
        <taxon>Coleofasciculales</taxon>
        <taxon>Coleofasciculaceae</taxon>
        <taxon>Moorena</taxon>
    </lineage>
</organism>
<name>A0A1D8TVV4_9CYAN</name>
<dbReference type="InterPro" id="IPR002909">
    <property type="entry name" value="IPT_dom"/>
</dbReference>
<dbReference type="Gene3D" id="3.40.190.10">
    <property type="entry name" value="Periplasmic binding protein-like II"/>
    <property type="match status" value="1"/>
</dbReference>
<dbReference type="Proteomes" id="UP000177870">
    <property type="component" value="Chromosome"/>
</dbReference>
<dbReference type="Gene3D" id="2.60.40.10">
    <property type="entry name" value="Immunoglobulins"/>
    <property type="match status" value="2"/>
</dbReference>
<sequence length="671" mass="75027">MSTDESVTEDNQEWQLAELVDAIASEIDHAADTLSLKSYARGKSLAIKQLNLDLEVTVRRGRDGEIWFRTVVDPKENGATVLKLDFTQVLQSQLDGLRKPLDRPVDNRPLATLPDITDAEIKQLNAIAIYSVDDLERYTQTPAMIAEVSRKTDIPDPRIRMWRQLPFLTEVKPAKSPPGSSVVIEGGNFGSVPSPDALVWFQGQPAKIISWSESRLSVIMPQVRGVGVLFAVIDGQTTNTLPWEATTIDLLVRDIILNPPLPVAGDLITLEADLINQGSSPTGSFQVEWTINNLSDLSPHGTLQPNQRSQDSSIRHQLRFKAGFHMIRFTADPQQQLPDINPSNSTFTKKIWVKSRQELTIADFRPIKTLDPLLNPTLGPADVLSLVFRGLCRFNSLRGLLVPDLAVKWKLETVDKITKILYFQLHDNLRFHDGTPLTVADVEFTYQVLRKIDSPWRKLVLTSIRDIKVVDQKTIAFTLQSAPQRLPSQFHGLRAIDSIEPVTKPPIDPQLLTVGIVPRHGYGTERFGIKPIGTGPFQVETFGSSGIELSAFPDYWQGTPRFDQIVIPVICDHNQLLDMVLGHKVTAAVIPYSKDLAKTLRENKEWTVVPLPQSQPQLLQVQSTRIQERMPNPFNTNWNAHLWYSTSESGEVQSSRLEGVGSRESGVGSRE</sequence>
<dbReference type="KEGG" id="mpro:BJP34_22235"/>
<evidence type="ECO:0000259" key="1">
    <source>
        <dbReference type="Pfam" id="PF00496"/>
    </source>
</evidence>